<evidence type="ECO:0000313" key="3">
    <source>
        <dbReference type="Proteomes" id="UP000743370"/>
    </source>
</evidence>
<proteinExistence type="predicted"/>
<gene>
    <name evidence="2" type="ORF">HKW66_Vig0033070</name>
</gene>
<dbReference type="Proteomes" id="UP000743370">
    <property type="component" value="Unassembled WGS sequence"/>
</dbReference>
<evidence type="ECO:0000256" key="1">
    <source>
        <dbReference type="SAM" id="MobiDB-lite"/>
    </source>
</evidence>
<protein>
    <submittedName>
        <fullName evidence="2">Uncharacterized protein</fullName>
    </submittedName>
</protein>
<evidence type="ECO:0000313" key="2">
    <source>
        <dbReference type="EMBL" id="KAG2408485.1"/>
    </source>
</evidence>
<feature type="region of interest" description="Disordered" evidence="1">
    <location>
        <begin position="16"/>
        <end position="99"/>
    </location>
</feature>
<feature type="compositionally biased region" description="Basic and acidic residues" evidence="1">
    <location>
        <begin position="17"/>
        <end position="30"/>
    </location>
</feature>
<sequence>MAGLDLGSASRFVQNLHRPDLHLQQLHHDSEDQETPPHNRGGVPFDDDDRSQGLELASSGPGDIQAPPTTSSHGVGNNNGNNSNNNSFPDPSSGLPFFNLPLNMQNVQLPGEGWGGNAASRPPPF</sequence>
<dbReference type="AlphaFoldDB" id="A0A8T0LER6"/>
<feature type="compositionally biased region" description="Low complexity" evidence="1">
    <location>
        <begin position="76"/>
        <end position="87"/>
    </location>
</feature>
<accession>A0A8T0LER6</accession>
<comment type="caution">
    <text evidence="2">The sequence shown here is derived from an EMBL/GenBank/DDBJ whole genome shotgun (WGS) entry which is preliminary data.</text>
</comment>
<dbReference type="EMBL" id="JABFOF010000001">
    <property type="protein sequence ID" value="KAG2408485.1"/>
    <property type="molecule type" value="Genomic_DNA"/>
</dbReference>
<name>A0A8T0LER6_PHAAN</name>
<reference evidence="2 3" key="1">
    <citation type="submission" date="2020-05" db="EMBL/GenBank/DDBJ databases">
        <title>Vigna angularis (adzuki bean) Var. LongXiaoDou No. 4 denovo assembly.</title>
        <authorList>
            <person name="Xiang H."/>
        </authorList>
    </citation>
    <scope>NUCLEOTIDE SEQUENCE [LARGE SCALE GENOMIC DNA]</scope>
    <source>
        <tissue evidence="2">Leaf</tissue>
    </source>
</reference>
<organism evidence="2 3">
    <name type="scientific">Phaseolus angularis</name>
    <name type="common">Azuki bean</name>
    <name type="synonym">Vigna angularis</name>
    <dbReference type="NCBI Taxonomy" id="3914"/>
    <lineage>
        <taxon>Eukaryota</taxon>
        <taxon>Viridiplantae</taxon>
        <taxon>Streptophyta</taxon>
        <taxon>Embryophyta</taxon>
        <taxon>Tracheophyta</taxon>
        <taxon>Spermatophyta</taxon>
        <taxon>Magnoliopsida</taxon>
        <taxon>eudicotyledons</taxon>
        <taxon>Gunneridae</taxon>
        <taxon>Pentapetalae</taxon>
        <taxon>rosids</taxon>
        <taxon>fabids</taxon>
        <taxon>Fabales</taxon>
        <taxon>Fabaceae</taxon>
        <taxon>Papilionoideae</taxon>
        <taxon>50 kb inversion clade</taxon>
        <taxon>NPAAA clade</taxon>
        <taxon>indigoferoid/millettioid clade</taxon>
        <taxon>Phaseoleae</taxon>
        <taxon>Vigna</taxon>
    </lineage>
</organism>